<evidence type="ECO:0000256" key="2">
    <source>
        <dbReference type="SAM" id="SignalP"/>
    </source>
</evidence>
<evidence type="ECO:0008006" key="5">
    <source>
        <dbReference type="Google" id="ProtNLM"/>
    </source>
</evidence>
<proteinExistence type="predicted"/>
<feature type="chain" id="PRO_5045898471" description="Lipoprotein" evidence="2">
    <location>
        <begin position="23"/>
        <end position="242"/>
    </location>
</feature>
<evidence type="ECO:0000313" key="4">
    <source>
        <dbReference type="Proteomes" id="UP001250858"/>
    </source>
</evidence>
<name>A0ABY9RY93_9ACTN</name>
<protein>
    <recommendedName>
        <fullName evidence="5">Lipoprotein</fullName>
    </recommendedName>
</protein>
<dbReference type="PROSITE" id="PS51257">
    <property type="entry name" value="PROKAR_LIPOPROTEIN"/>
    <property type="match status" value="1"/>
</dbReference>
<dbReference type="Proteomes" id="UP001250858">
    <property type="component" value="Chromosome"/>
</dbReference>
<gene>
    <name evidence="3" type="ORF">RGF97_23295</name>
</gene>
<feature type="signal peptide" evidence="2">
    <location>
        <begin position="1"/>
        <end position="22"/>
    </location>
</feature>
<accession>A0ABY9RY93</accession>
<reference evidence="3 4" key="1">
    <citation type="submission" date="2023-09" db="EMBL/GenBank/DDBJ databases">
        <title>Complete genome of Streptomyces roseicoloratus T14.</title>
        <authorList>
            <person name="Bashizi T."/>
            <person name="Kim M.-J."/>
            <person name="Lee G."/>
            <person name="Tagele S.B."/>
            <person name="Shin J.-H."/>
        </authorList>
    </citation>
    <scope>NUCLEOTIDE SEQUENCE [LARGE SCALE GENOMIC DNA]</scope>
    <source>
        <strain evidence="3 4">T14</strain>
    </source>
</reference>
<dbReference type="RefSeq" id="WP_128979859.1">
    <property type="nucleotide sequence ID" value="NZ_CP133762.1"/>
</dbReference>
<evidence type="ECO:0000256" key="1">
    <source>
        <dbReference type="SAM" id="MobiDB-lite"/>
    </source>
</evidence>
<feature type="region of interest" description="Disordered" evidence="1">
    <location>
        <begin position="29"/>
        <end position="53"/>
    </location>
</feature>
<evidence type="ECO:0000313" key="3">
    <source>
        <dbReference type="EMBL" id="WMX47154.1"/>
    </source>
</evidence>
<organism evidence="3 4">
    <name type="scientific">Streptomyces roseicoloratus</name>
    <dbReference type="NCBI Taxonomy" id="2508722"/>
    <lineage>
        <taxon>Bacteria</taxon>
        <taxon>Bacillati</taxon>
        <taxon>Actinomycetota</taxon>
        <taxon>Actinomycetes</taxon>
        <taxon>Kitasatosporales</taxon>
        <taxon>Streptomycetaceae</taxon>
        <taxon>Streptomyces</taxon>
    </lineage>
</organism>
<feature type="compositionally biased region" description="Low complexity" evidence="1">
    <location>
        <begin position="39"/>
        <end position="53"/>
    </location>
</feature>
<sequence length="242" mass="24632">MRTRIRRGLAAALAVSALSLTAACGGEAKDDAGKDGADKPAATAPTTAAPTSEAPATALTAAQMKAAALELKDLPSGWKTTKRSLAGGYKADKPECQELVGMFGGDVAGATKGADVDFTVGNNDSEISETVLTFAGTGAADYVKKFATAIDGCSTFTATSDGTKQKITVTKRTAPQGAEEAHAVTLGIEVAPGMVIEPNVVVARQGTGVARFLYLSDPATTKKDFDALARTATEKFAKAARG</sequence>
<feature type="compositionally biased region" description="Basic and acidic residues" evidence="1">
    <location>
        <begin position="29"/>
        <end position="38"/>
    </location>
</feature>
<dbReference type="EMBL" id="CP133762">
    <property type="protein sequence ID" value="WMX47154.1"/>
    <property type="molecule type" value="Genomic_DNA"/>
</dbReference>
<keyword evidence="4" id="KW-1185">Reference proteome</keyword>
<keyword evidence="2" id="KW-0732">Signal</keyword>